<feature type="compositionally biased region" description="Basic residues" evidence="8">
    <location>
        <begin position="164"/>
        <end position="174"/>
    </location>
</feature>
<name>A0A8S9MNI5_BRACR</name>
<reference evidence="9" key="1">
    <citation type="submission" date="2019-12" db="EMBL/GenBank/DDBJ databases">
        <title>Genome sequencing and annotation of Brassica cretica.</title>
        <authorList>
            <person name="Studholme D.J."/>
            <person name="Sarris P."/>
        </authorList>
    </citation>
    <scope>NUCLEOTIDE SEQUENCE</scope>
    <source>
        <strain evidence="9">PFS-109/04</strain>
        <tissue evidence="9">Leaf</tissue>
    </source>
</reference>
<keyword evidence="3" id="KW-1133">Transmembrane helix</keyword>
<keyword evidence="2" id="KW-0812">Transmembrane</keyword>
<feature type="region of interest" description="Disordered" evidence="8">
    <location>
        <begin position="157"/>
        <end position="182"/>
    </location>
</feature>
<comment type="caution">
    <text evidence="9">The sequence shown here is derived from an EMBL/GenBank/DDBJ whole genome shotgun (WGS) entry which is preliminary data.</text>
</comment>
<dbReference type="GO" id="GO:0000301">
    <property type="term" value="P:retrograde transport, vesicle recycling within Golgi"/>
    <property type="evidence" value="ECO:0007669"/>
    <property type="project" value="TreeGrafter"/>
</dbReference>
<keyword evidence="5 7" id="KW-0175">Coiled coil</keyword>
<comment type="subcellular location">
    <subcellularLocation>
        <location evidence="1">Golgi apparatus membrane</location>
        <topology evidence="1">Single-pass membrane protein</topology>
    </subcellularLocation>
</comment>
<protein>
    <submittedName>
        <fullName evidence="9">Uncharacterized protein</fullName>
    </submittedName>
</protein>
<evidence type="ECO:0000313" key="10">
    <source>
        <dbReference type="Proteomes" id="UP000712600"/>
    </source>
</evidence>
<evidence type="ECO:0000256" key="1">
    <source>
        <dbReference type="ARBA" id="ARBA00004194"/>
    </source>
</evidence>
<accession>A0A8S9MNI5</accession>
<evidence type="ECO:0000256" key="2">
    <source>
        <dbReference type="ARBA" id="ARBA00022692"/>
    </source>
</evidence>
<dbReference type="PANTHER" id="PTHR13815">
    <property type="entry name" value="GOLGIN-84"/>
    <property type="match status" value="1"/>
</dbReference>
<evidence type="ECO:0000256" key="7">
    <source>
        <dbReference type="SAM" id="Coils"/>
    </source>
</evidence>
<keyword evidence="6" id="KW-0472">Membrane</keyword>
<dbReference type="PANTHER" id="PTHR13815:SF7">
    <property type="entry name" value="GOLGIN SUBFAMILY A MEMBER 5"/>
    <property type="match status" value="1"/>
</dbReference>
<dbReference type="AlphaFoldDB" id="A0A8S9MNI5"/>
<dbReference type="GO" id="GO:0007030">
    <property type="term" value="P:Golgi organization"/>
    <property type="evidence" value="ECO:0007669"/>
    <property type="project" value="InterPro"/>
</dbReference>
<keyword evidence="4" id="KW-0333">Golgi apparatus</keyword>
<dbReference type="GO" id="GO:0000139">
    <property type="term" value="C:Golgi membrane"/>
    <property type="evidence" value="ECO:0007669"/>
    <property type="project" value="UniProtKB-SubCell"/>
</dbReference>
<evidence type="ECO:0000313" key="9">
    <source>
        <dbReference type="EMBL" id="KAF3484971.1"/>
    </source>
</evidence>
<dbReference type="InterPro" id="IPR019177">
    <property type="entry name" value="Golgin_subfamily_A_member_5"/>
</dbReference>
<organism evidence="9 10">
    <name type="scientific">Brassica cretica</name>
    <name type="common">Mustard</name>
    <dbReference type="NCBI Taxonomy" id="69181"/>
    <lineage>
        <taxon>Eukaryota</taxon>
        <taxon>Viridiplantae</taxon>
        <taxon>Streptophyta</taxon>
        <taxon>Embryophyta</taxon>
        <taxon>Tracheophyta</taxon>
        <taxon>Spermatophyta</taxon>
        <taxon>Magnoliopsida</taxon>
        <taxon>eudicotyledons</taxon>
        <taxon>Gunneridae</taxon>
        <taxon>Pentapetalae</taxon>
        <taxon>rosids</taxon>
        <taxon>malvids</taxon>
        <taxon>Brassicales</taxon>
        <taxon>Brassicaceae</taxon>
        <taxon>Brassiceae</taxon>
        <taxon>Brassica</taxon>
    </lineage>
</organism>
<evidence type="ECO:0000256" key="5">
    <source>
        <dbReference type="ARBA" id="ARBA00023054"/>
    </source>
</evidence>
<evidence type="ECO:0000256" key="8">
    <source>
        <dbReference type="SAM" id="MobiDB-lite"/>
    </source>
</evidence>
<proteinExistence type="predicted"/>
<feature type="coiled-coil region" evidence="7">
    <location>
        <begin position="49"/>
        <end position="122"/>
    </location>
</feature>
<evidence type="ECO:0000256" key="6">
    <source>
        <dbReference type="ARBA" id="ARBA00023136"/>
    </source>
</evidence>
<evidence type="ECO:0000256" key="4">
    <source>
        <dbReference type="ARBA" id="ARBA00023034"/>
    </source>
</evidence>
<dbReference type="GO" id="GO:0031985">
    <property type="term" value="C:Golgi cisterna"/>
    <property type="evidence" value="ECO:0007669"/>
    <property type="project" value="TreeGrafter"/>
</dbReference>
<dbReference type="Proteomes" id="UP000712600">
    <property type="component" value="Unassembled WGS sequence"/>
</dbReference>
<evidence type="ECO:0000256" key="3">
    <source>
        <dbReference type="ARBA" id="ARBA00022989"/>
    </source>
</evidence>
<sequence>MASCLKAACLPKVCAGLSSRLQDIKEENAQLEEPLTAKQELTKSHEASIRQLQKDLSSSKSEVSKVESRRVEALAATNSEVEALVSAMDALKTQAALNEGKLSSLQVECTSLNQELQDMEVRPRRGKTKSTDEPNQLTQAEMQQVRVEKVAMKRDAENYGALTKRNKRERKEKKREKEKTRKVISRLDLEGQTDPDRADILWEASSVSGLEVHRRDSVFNGWIFCCLGFLEAGRHSSSAEQSWVFGKSNGEIFSY</sequence>
<dbReference type="EMBL" id="QGKX02002183">
    <property type="protein sequence ID" value="KAF3484971.1"/>
    <property type="molecule type" value="Genomic_DNA"/>
</dbReference>
<gene>
    <name evidence="9" type="ORF">F2Q69_00052074</name>
</gene>